<feature type="transmembrane region" description="Helical" evidence="2">
    <location>
        <begin position="217"/>
        <end position="238"/>
    </location>
</feature>
<feature type="region of interest" description="Disordered" evidence="1">
    <location>
        <begin position="1"/>
        <end position="156"/>
    </location>
</feature>
<sequence>MPTLAGQRCSRYPSRLHRTASLLHTDSIESRTGSDSSGRQSPSVVDSAGGSQIRDMHDGTTPVIVDTPEEGQASAFSTPCPCRETRPAAQDRPPTRVDYPLPPSDVDMPDASPVTANEELGEPSGSRSMSRSLRASQGRANTSSAASSGSHLQQALRNATDRNLRARLEAYEAAETVTTGGYEALLTTLQGQGEQIDVRLHILEGQIAGGSMGKRKFQAVLALFVVMLCYACFCCLYGPELSYIRQRRQQVLGL</sequence>
<organism evidence="3 4">
    <name type="scientific">Cercospora zeae-maydis SCOH1-5</name>
    <dbReference type="NCBI Taxonomy" id="717836"/>
    <lineage>
        <taxon>Eukaryota</taxon>
        <taxon>Fungi</taxon>
        <taxon>Dikarya</taxon>
        <taxon>Ascomycota</taxon>
        <taxon>Pezizomycotina</taxon>
        <taxon>Dothideomycetes</taxon>
        <taxon>Dothideomycetidae</taxon>
        <taxon>Mycosphaerellales</taxon>
        <taxon>Mycosphaerellaceae</taxon>
        <taxon>Cercospora</taxon>
    </lineage>
</organism>
<keyword evidence="2" id="KW-1133">Transmembrane helix</keyword>
<evidence type="ECO:0000313" key="3">
    <source>
        <dbReference type="EMBL" id="KAF2207096.1"/>
    </source>
</evidence>
<evidence type="ECO:0008006" key="5">
    <source>
        <dbReference type="Google" id="ProtNLM"/>
    </source>
</evidence>
<dbReference type="EMBL" id="ML992707">
    <property type="protein sequence ID" value="KAF2207096.1"/>
    <property type="molecule type" value="Genomic_DNA"/>
</dbReference>
<evidence type="ECO:0000256" key="1">
    <source>
        <dbReference type="SAM" id="MobiDB-lite"/>
    </source>
</evidence>
<name>A0A6A6F056_9PEZI</name>
<keyword evidence="2" id="KW-0472">Membrane</keyword>
<dbReference type="OrthoDB" id="3640472at2759"/>
<accession>A0A6A6F056</accession>
<protein>
    <recommendedName>
        <fullName evidence="5">Transmembrane protein</fullName>
    </recommendedName>
</protein>
<evidence type="ECO:0000256" key="2">
    <source>
        <dbReference type="SAM" id="Phobius"/>
    </source>
</evidence>
<feature type="compositionally biased region" description="Polar residues" evidence="1">
    <location>
        <begin position="30"/>
        <end position="44"/>
    </location>
</feature>
<gene>
    <name evidence="3" type="ORF">CERZMDRAFT_102793</name>
</gene>
<feature type="compositionally biased region" description="Polar residues" evidence="1">
    <location>
        <begin position="125"/>
        <end position="156"/>
    </location>
</feature>
<evidence type="ECO:0000313" key="4">
    <source>
        <dbReference type="Proteomes" id="UP000799539"/>
    </source>
</evidence>
<keyword evidence="4" id="KW-1185">Reference proteome</keyword>
<dbReference type="Proteomes" id="UP000799539">
    <property type="component" value="Unassembled WGS sequence"/>
</dbReference>
<reference evidence="3" key="1">
    <citation type="journal article" date="2020" name="Stud. Mycol.">
        <title>101 Dothideomycetes genomes: a test case for predicting lifestyles and emergence of pathogens.</title>
        <authorList>
            <person name="Haridas S."/>
            <person name="Albert R."/>
            <person name="Binder M."/>
            <person name="Bloem J."/>
            <person name="Labutti K."/>
            <person name="Salamov A."/>
            <person name="Andreopoulos B."/>
            <person name="Baker S."/>
            <person name="Barry K."/>
            <person name="Bills G."/>
            <person name="Bluhm B."/>
            <person name="Cannon C."/>
            <person name="Castanera R."/>
            <person name="Culley D."/>
            <person name="Daum C."/>
            <person name="Ezra D."/>
            <person name="Gonzalez J."/>
            <person name="Henrissat B."/>
            <person name="Kuo A."/>
            <person name="Liang C."/>
            <person name="Lipzen A."/>
            <person name="Lutzoni F."/>
            <person name="Magnuson J."/>
            <person name="Mondo S."/>
            <person name="Nolan M."/>
            <person name="Ohm R."/>
            <person name="Pangilinan J."/>
            <person name="Park H.-J."/>
            <person name="Ramirez L."/>
            <person name="Alfaro M."/>
            <person name="Sun H."/>
            <person name="Tritt A."/>
            <person name="Yoshinaga Y."/>
            <person name="Zwiers L.-H."/>
            <person name="Turgeon B."/>
            <person name="Goodwin S."/>
            <person name="Spatafora J."/>
            <person name="Crous P."/>
            <person name="Grigoriev I."/>
        </authorList>
    </citation>
    <scope>NUCLEOTIDE SEQUENCE</scope>
    <source>
        <strain evidence="3">SCOH1-5</strain>
    </source>
</reference>
<keyword evidence="2" id="KW-0812">Transmembrane</keyword>
<dbReference type="AlphaFoldDB" id="A0A6A6F056"/>
<proteinExistence type="predicted"/>